<keyword evidence="3" id="KW-0560">Oxidoreductase</keyword>
<evidence type="ECO:0000313" key="4">
    <source>
        <dbReference type="Proteomes" id="UP000309215"/>
    </source>
</evidence>
<dbReference type="RefSeq" id="WP_136927995.1">
    <property type="nucleotide sequence ID" value="NZ_SSMQ01000004.1"/>
</dbReference>
<dbReference type="OrthoDB" id="9801479at2"/>
<name>A0A4V6WQU2_9BACT</name>
<dbReference type="NCBIfam" id="NF002999">
    <property type="entry name" value="PRK03767.1"/>
    <property type="match status" value="1"/>
</dbReference>
<accession>A0A4V6WQU2</accession>
<dbReference type="InterPro" id="IPR010089">
    <property type="entry name" value="Flavoprotein_WrbA-like"/>
</dbReference>
<dbReference type="InterPro" id="IPR005025">
    <property type="entry name" value="FMN_Rdtase-like_dom"/>
</dbReference>
<evidence type="ECO:0000256" key="1">
    <source>
        <dbReference type="ARBA" id="ARBA00006961"/>
    </source>
</evidence>
<dbReference type="Proteomes" id="UP000309215">
    <property type="component" value="Unassembled WGS sequence"/>
</dbReference>
<organism evidence="3 4">
    <name type="scientific">Polyangium fumosum</name>
    <dbReference type="NCBI Taxonomy" id="889272"/>
    <lineage>
        <taxon>Bacteria</taxon>
        <taxon>Pseudomonadati</taxon>
        <taxon>Myxococcota</taxon>
        <taxon>Polyangia</taxon>
        <taxon>Polyangiales</taxon>
        <taxon>Polyangiaceae</taxon>
        <taxon>Polyangium</taxon>
    </lineage>
</organism>
<comment type="similarity">
    <text evidence="1">Belongs to the WrbA family.</text>
</comment>
<dbReference type="AlphaFoldDB" id="A0A4V6WQU2"/>
<dbReference type="InterPro" id="IPR008254">
    <property type="entry name" value="Flavodoxin/NO_synth"/>
</dbReference>
<dbReference type="EMBL" id="SSMQ01000004">
    <property type="protein sequence ID" value="TKD12201.1"/>
    <property type="molecule type" value="Genomic_DNA"/>
</dbReference>
<dbReference type="PANTHER" id="PTHR30546">
    <property type="entry name" value="FLAVODOXIN-RELATED PROTEIN WRBA-RELATED"/>
    <property type="match status" value="1"/>
</dbReference>
<evidence type="ECO:0000259" key="2">
    <source>
        <dbReference type="PROSITE" id="PS50902"/>
    </source>
</evidence>
<dbReference type="NCBIfam" id="TIGR01755">
    <property type="entry name" value="flav_wrbA"/>
    <property type="match status" value="1"/>
</dbReference>
<feature type="domain" description="Flavodoxin-like" evidence="2">
    <location>
        <begin position="4"/>
        <end position="188"/>
    </location>
</feature>
<dbReference type="EC" id="1.6.5.2" evidence="3"/>
<dbReference type="FunFam" id="3.40.50.360:FF:000001">
    <property type="entry name" value="NAD(P)H dehydrogenase (Quinone) FQR1-like"/>
    <property type="match status" value="1"/>
</dbReference>
<dbReference type="GO" id="GO:0016020">
    <property type="term" value="C:membrane"/>
    <property type="evidence" value="ECO:0007669"/>
    <property type="project" value="TreeGrafter"/>
</dbReference>
<dbReference type="PROSITE" id="PS50902">
    <property type="entry name" value="FLAVODOXIN_LIKE"/>
    <property type="match status" value="1"/>
</dbReference>
<dbReference type="PANTHER" id="PTHR30546:SF23">
    <property type="entry name" value="FLAVOPROTEIN-LIKE PROTEIN YCP4-RELATED"/>
    <property type="match status" value="1"/>
</dbReference>
<comment type="caution">
    <text evidence="3">The sequence shown here is derived from an EMBL/GenBank/DDBJ whole genome shotgun (WGS) entry which is preliminary data.</text>
</comment>
<evidence type="ECO:0000313" key="3">
    <source>
        <dbReference type="EMBL" id="TKD12201.1"/>
    </source>
</evidence>
<dbReference type="InterPro" id="IPR029039">
    <property type="entry name" value="Flavoprotein-like_sf"/>
</dbReference>
<dbReference type="Gene3D" id="3.40.50.360">
    <property type="match status" value="1"/>
</dbReference>
<proteinExistence type="inferred from homology"/>
<keyword evidence="4" id="KW-1185">Reference proteome</keyword>
<dbReference type="GO" id="GO:0003955">
    <property type="term" value="F:NAD(P)H dehydrogenase (quinone) activity"/>
    <property type="evidence" value="ECO:0007669"/>
    <property type="project" value="UniProtKB-EC"/>
</dbReference>
<dbReference type="SUPFAM" id="SSF52218">
    <property type="entry name" value="Flavoproteins"/>
    <property type="match status" value="1"/>
</dbReference>
<dbReference type="GO" id="GO:0010181">
    <property type="term" value="F:FMN binding"/>
    <property type="evidence" value="ECO:0007669"/>
    <property type="project" value="InterPro"/>
</dbReference>
<protein>
    <submittedName>
        <fullName evidence="3">NAD(P)H:quinone oxidoreductase</fullName>
        <ecNumber evidence="3">1.6.5.2</ecNumber>
    </submittedName>
</protein>
<sequence>MPNVAIIYYSSTGTNHAMAQAVGEGASTAGAEVRVRLVAETAPDAAIDRNPAWRAFLDKTKDEPKASLEDLDWADAVVIGTPTRFGNVSSQMKSFIDTAGGLWFQGKLANKVYSGFTSAQNANGGQESTLLALYNTFYHWGGVIVTPGYTDSLVFASGGNPYGPSVTANGAPTEHDIAHAKYLGKRVAEMAKKIRG</sequence>
<reference evidence="3 4" key="1">
    <citation type="submission" date="2019-04" db="EMBL/GenBank/DDBJ databases">
        <authorList>
            <person name="Li Y."/>
            <person name="Wang J."/>
        </authorList>
    </citation>
    <scope>NUCLEOTIDE SEQUENCE [LARGE SCALE GENOMIC DNA]</scope>
    <source>
        <strain evidence="3 4">DSM 14668</strain>
    </source>
</reference>
<dbReference type="Pfam" id="PF03358">
    <property type="entry name" value="FMN_red"/>
    <property type="match status" value="1"/>
</dbReference>
<gene>
    <name evidence="3" type="primary">wrbA</name>
    <name evidence="3" type="ORF">E8A74_06250</name>
</gene>